<name>A0AAJ0M8V0_9PEZI</name>
<gene>
    <name evidence="2" type="ORF">B0T25DRAFT_560132</name>
</gene>
<organism evidence="2 3">
    <name type="scientific">Lasiosphaeria hispida</name>
    <dbReference type="NCBI Taxonomy" id="260671"/>
    <lineage>
        <taxon>Eukaryota</taxon>
        <taxon>Fungi</taxon>
        <taxon>Dikarya</taxon>
        <taxon>Ascomycota</taxon>
        <taxon>Pezizomycotina</taxon>
        <taxon>Sordariomycetes</taxon>
        <taxon>Sordariomycetidae</taxon>
        <taxon>Sordariales</taxon>
        <taxon>Lasiosphaeriaceae</taxon>
        <taxon>Lasiosphaeria</taxon>
    </lineage>
</organism>
<comment type="caution">
    <text evidence="2">The sequence shown here is derived from an EMBL/GenBank/DDBJ whole genome shotgun (WGS) entry which is preliminary data.</text>
</comment>
<dbReference type="PANTHER" id="PTHR37540:SF10">
    <property type="entry name" value="SIGMA-70 REGION 2 FAMILY PROTEIN"/>
    <property type="match status" value="1"/>
</dbReference>
<dbReference type="PANTHER" id="PTHR37540">
    <property type="entry name" value="TRANSCRIPTION FACTOR (ACR-2), PUTATIVE-RELATED-RELATED"/>
    <property type="match status" value="1"/>
</dbReference>
<proteinExistence type="predicted"/>
<dbReference type="Proteomes" id="UP001275084">
    <property type="component" value="Unassembled WGS sequence"/>
</dbReference>
<evidence type="ECO:0000313" key="3">
    <source>
        <dbReference type="Proteomes" id="UP001275084"/>
    </source>
</evidence>
<reference evidence="2" key="2">
    <citation type="submission" date="2023-06" db="EMBL/GenBank/DDBJ databases">
        <authorList>
            <consortium name="Lawrence Berkeley National Laboratory"/>
            <person name="Haridas S."/>
            <person name="Hensen N."/>
            <person name="Bonometti L."/>
            <person name="Westerberg I."/>
            <person name="Brannstrom I.O."/>
            <person name="Guillou S."/>
            <person name="Cros-Aarteil S."/>
            <person name="Calhoun S."/>
            <person name="Kuo A."/>
            <person name="Mondo S."/>
            <person name="Pangilinan J."/>
            <person name="Riley R."/>
            <person name="Labutti K."/>
            <person name="Andreopoulos B."/>
            <person name="Lipzen A."/>
            <person name="Chen C."/>
            <person name="Yanf M."/>
            <person name="Daum C."/>
            <person name="Ng V."/>
            <person name="Clum A."/>
            <person name="Steindorff A."/>
            <person name="Ohm R."/>
            <person name="Martin F."/>
            <person name="Silar P."/>
            <person name="Natvig D."/>
            <person name="Lalanne C."/>
            <person name="Gautier V."/>
            <person name="Ament-Velasquez S.L."/>
            <person name="Kruys A."/>
            <person name="Hutchinson M.I."/>
            <person name="Powell A.J."/>
            <person name="Barry K."/>
            <person name="Miller A.N."/>
            <person name="Grigoriev I.V."/>
            <person name="Debuchy R."/>
            <person name="Gladieux P."/>
            <person name="Thoren M.H."/>
            <person name="Johannesson H."/>
        </authorList>
    </citation>
    <scope>NUCLEOTIDE SEQUENCE</scope>
    <source>
        <strain evidence="2">CBS 955.72</strain>
    </source>
</reference>
<protein>
    <submittedName>
        <fullName evidence="2">Uncharacterized protein</fullName>
    </submittedName>
</protein>
<dbReference type="EMBL" id="JAUIQD010000008">
    <property type="protein sequence ID" value="KAK3342173.1"/>
    <property type="molecule type" value="Genomic_DNA"/>
</dbReference>
<evidence type="ECO:0000256" key="1">
    <source>
        <dbReference type="SAM" id="MobiDB-lite"/>
    </source>
</evidence>
<reference evidence="2" key="1">
    <citation type="journal article" date="2023" name="Mol. Phylogenet. Evol.">
        <title>Genome-scale phylogeny and comparative genomics of the fungal order Sordariales.</title>
        <authorList>
            <person name="Hensen N."/>
            <person name="Bonometti L."/>
            <person name="Westerberg I."/>
            <person name="Brannstrom I.O."/>
            <person name="Guillou S."/>
            <person name="Cros-Aarteil S."/>
            <person name="Calhoun S."/>
            <person name="Haridas S."/>
            <person name="Kuo A."/>
            <person name="Mondo S."/>
            <person name="Pangilinan J."/>
            <person name="Riley R."/>
            <person name="LaButti K."/>
            <person name="Andreopoulos B."/>
            <person name="Lipzen A."/>
            <person name="Chen C."/>
            <person name="Yan M."/>
            <person name="Daum C."/>
            <person name="Ng V."/>
            <person name="Clum A."/>
            <person name="Steindorff A."/>
            <person name="Ohm R.A."/>
            <person name="Martin F."/>
            <person name="Silar P."/>
            <person name="Natvig D.O."/>
            <person name="Lalanne C."/>
            <person name="Gautier V."/>
            <person name="Ament-Velasquez S.L."/>
            <person name="Kruys A."/>
            <person name="Hutchinson M.I."/>
            <person name="Powell A.J."/>
            <person name="Barry K."/>
            <person name="Miller A.N."/>
            <person name="Grigoriev I.V."/>
            <person name="Debuchy R."/>
            <person name="Gladieux P."/>
            <person name="Hiltunen Thoren M."/>
            <person name="Johannesson H."/>
        </authorList>
    </citation>
    <scope>NUCLEOTIDE SEQUENCE</scope>
    <source>
        <strain evidence="2">CBS 955.72</strain>
    </source>
</reference>
<evidence type="ECO:0000313" key="2">
    <source>
        <dbReference type="EMBL" id="KAK3342173.1"/>
    </source>
</evidence>
<feature type="region of interest" description="Disordered" evidence="1">
    <location>
        <begin position="63"/>
        <end position="88"/>
    </location>
</feature>
<keyword evidence="3" id="KW-1185">Reference proteome</keyword>
<sequence length="297" mass="31958">MAHALKIGGMAAEIPVEDACRPPAPSVPSNLAVRSRIQFIFLENADGTASTASRKIARSYAARESHARARRERTAEYQDAKRREAKRFTTEPALASPKTLLSAAPTDPFASAARPISALEHYLLDHLVNVVVSRGSFSTCTFPTPKAYMRGVKMEWISLALTDPGMLNGILIPACRSLHSLHGGGPSRYLEYALRYKMACIASLNKAISEEGSNPRDSTIAKAVILAGDEVSIGDILTARQHTEATLQMVASKGGLAALGTSGFLAGMIDALSSDQKRDIAVTIILNDYSNFRTLEQ</sequence>
<accession>A0AAJ0M8V0</accession>
<dbReference type="AlphaFoldDB" id="A0AAJ0M8V0"/>